<evidence type="ECO:0000256" key="1">
    <source>
        <dbReference type="ARBA" id="ARBA00004162"/>
    </source>
</evidence>
<dbReference type="RefSeq" id="WP_101178151.1">
    <property type="nucleotide sequence ID" value="NZ_PISE01000036.1"/>
</dbReference>
<dbReference type="InterPro" id="IPR006312">
    <property type="entry name" value="TatA/E"/>
</dbReference>
<keyword evidence="4 9" id="KW-0812">Transmembrane</keyword>
<proteinExistence type="inferred from homology"/>
<name>A0A2N0YZK9_9BACI</name>
<dbReference type="PANTHER" id="PTHR42982:SF1">
    <property type="entry name" value="SEC-INDEPENDENT PROTEIN TRANSLOCASE PROTEIN TATA"/>
    <property type="match status" value="1"/>
</dbReference>
<comment type="similarity">
    <text evidence="9">Belongs to the TatA/E family.</text>
</comment>
<evidence type="ECO:0000256" key="5">
    <source>
        <dbReference type="ARBA" id="ARBA00022927"/>
    </source>
</evidence>
<keyword evidence="3 9" id="KW-1003">Cell membrane</keyword>
<evidence type="ECO:0000256" key="7">
    <source>
        <dbReference type="ARBA" id="ARBA00023010"/>
    </source>
</evidence>
<evidence type="ECO:0000256" key="3">
    <source>
        <dbReference type="ARBA" id="ARBA00022475"/>
    </source>
</evidence>
<dbReference type="GO" id="GO:0033281">
    <property type="term" value="C:TAT protein transport complex"/>
    <property type="evidence" value="ECO:0007669"/>
    <property type="project" value="UniProtKB-UniRule"/>
</dbReference>
<evidence type="ECO:0000256" key="6">
    <source>
        <dbReference type="ARBA" id="ARBA00022989"/>
    </source>
</evidence>
<evidence type="ECO:0000313" key="11">
    <source>
        <dbReference type="EMBL" id="PKG22707.1"/>
    </source>
</evidence>
<dbReference type="Proteomes" id="UP000233375">
    <property type="component" value="Unassembled WGS sequence"/>
</dbReference>
<comment type="subunit">
    <text evidence="9">Forms a complex with TatC.</text>
</comment>
<keyword evidence="6 9" id="KW-1133">Transmembrane helix</keyword>
<reference evidence="11 12" key="1">
    <citation type="journal article" date="2003" name="Int. J. Syst. Evol. Microbiol.">
        <title>Bacillus nealsonii sp. nov., isolated from a spacecraft-assembly facility, whose spores are gamma-radiation resistant.</title>
        <authorList>
            <person name="Venkateswaran K."/>
            <person name="Kempf M."/>
            <person name="Chen F."/>
            <person name="Satomi M."/>
            <person name="Nicholson W."/>
            <person name="Kern R."/>
        </authorList>
    </citation>
    <scope>NUCLEOTIDE SEQUENCE [LARGE SCALE GENOMIC DNA]</scope>
    <source>
        <strain evidence="11 12">FO-92</strain>
    </source>
</reference>
<keyword evidence="8 9" id="KW-0472">Membrane</keyword>
<evidence type="ECO:0000313" key="12">
    <source>
        <dbReference type="Proteomes" id="UP000233375"/>
    </source>
</evidence>
<dbReference type="AlphaFoldDB" id="A0A2N0YZK9"/>
<comment type="subcellular location">
    <subcellularLocation>
        <location evidence="1 9">Cell membrane</location>
        <topology evidence="1 9">Single-pass membrane protein</topology>
    </subcellularLocation>
</comment>
<sequence length="68" mass="7236">MALGPGNIALIVGAALIIFGPKKLPELGRSVGETLREFKKATKGLIEEPKDASPSEDKKHNSAKEPLK</sequence>
<keyword evidence="5 9" id="KW-0653">Protein transport</keyword>
<evidence type="ECO:0000256" key="9">
    <source>
        <dbReference type="HAMAP-Rule" id="MF_00236"/>
    </source>
</evidence>
<dbReference type="OrthoDB" id="9800908at2"/>
<organism evidence="11 12">
    <name type="scientific">Niallia nealsonii</name>
    <dbReference type="NCBI Taxonomy" id="115979"/>
    <lineage>
        <taxon>Bacteria</taxon>
        <taxon>Bacillati</taxon>
        <taxon>Bacillota</taxon>
        <taxon>Bacilli</taxon>
        <taxon>Bacillales</taxon>
        <taxon>Bacillaceae</taxon>
        <taxon>Niallia</taxon>
    </lineage>
</organism>
<gene>
    <name evidence="9" type="primary">tatA</name>
    <name evidence="11" type="ORF">CWS01_15835</name>
</gene>
<dbReference type="GO" id="GO:0043953">
    <property type="term" value="P:protein transport by the Tat complex"/>
    <property type="evidence" value="ECO:0007669"/>
    <property type="project" value="UniProtKB-UniRule"/>
</dbReference>
<keyword evidence="2 9" id="KW-0813">Transport</keyword>
<dbReference type="InterPro" id="IPR003369">
    <property type="entry name" value="TatA/B/E"/>
</dbReference>
<dbReference type="NCBIfam" id="NF011430">
    <property type="entry name" value="PRK14861.1"/>
    <property type="match status" value="1"/>
</dbReference>
<protein>
    <recommendedName>
        <fullName evidence="9">Sec-independent protein translocase protein TatA</fullName>
    </recommendedName>
</protein>
<dbReference type="Pfam" id="PF02416">
    <property type="entry name" value="TatA_B_E"/>
    <property type="match status" value="1"/>
</dbReference>
<evidence type="ECO:0000256" key="4">
    <source>
        <dbReference type="ARBA" id="ARBA00022692"/>
    </source>
</evidence>
<keyword evidence="7 9" id="KW-0811">Translocation</keyword>
<dbReference type="GO" id="GO:0008320">
    <property type="term" value="F:protein transmembrane transporter activity"/>
    <property type="evidence" value="ECO:0007669"/>
    <property type="project" value="UniProtKB-UniRule"/>
</dbReference>
<dbReference type="PANTHER" id="PTHR42982">
    <property type="entry name" value="SEC-INDEPENDENT PROTEIN TRANSLOCASE PROTEIN TATA"/>
    <property type="match status" value="1"/>
</dbReference>
<feature type="region of interest" description="Disordered" evidence="10">
    <location>
        <begin position="42"/>
        <end position="68"/>
    </location>
</feature>
<comment type="function">
    <text evidence="9">Part of the twin-arginine translocation (Tat) system that transports large folded proteins containing a characteristic twin-arginine motif in their signal peptide across membranes. TatA could form the protein-conducting channel of the Tat system.</text>
</comment>
<dbReference type="HAMAP" id="MF_00236">
    <property type="entry name" value="TatA_E"/>
    <property type="match status" value="1"/>
</dbReference>
<evidence type="ECO:0000256" key="10">
    <source>
        <dbReference type="SAM" id="MobiDB-lite"/>
    </source>
</evidence>
<evidence type="ECO:0000256" key="8">
    <source>
        <dbReference type="ARBA" id="ARBA00023136"/>
    </source>
</evidence>
<dbReference type="Gene3D" id="1.20.5.3310">
    <property type="match status" value="1"/>
</dbReference>
<dbReference type="NCBIfam" id="TIGR01411">
    <property type="entry name" value="tatAE"/>
    <property type="match status" value="1"/>
</dbReference>
<dbReference type="EMBL" id="PISE01000036">
    <property type="protein sequence ID" value="PKG22707.1"/>
    <property type="molecule type" value="Genomic_DNA"/>
</dbReference>
<comment type="caution">
    <text evidence="11">The sequence shown here is derived from an EMBL/GenBank/DDBJ whole genome shotgun (WGS) entry which is preliminary data.</text>
</comment>
<evidence type="ECO:0000256" key="2">
    <source>
        <dbReference type="ARBA" id="ARBA00022448"/>
    </source>
</evidence>
<keyword evidence="12" id="KW-1185">Reference proteome</keyword>
<accession>A0A2N0YZK9</accession>